<evidence type="ECO:0000259" key="3">
    <source>
        <dbReference type="Pfam" id="PF20235"/>
    </source>
</evidence>
<dbReference type="InterPro" id="IPR022059">
    <property type="entry name" value="DUF3615"/>
</dbReference>
<feature type="domain" description="PIR2-like helical" evidence="3">
    <location>
        <begin position="88"/>
        <end position="234"/>
    </location>
</feature>
<evidence type="ECO:0000313" key="4">
    <source>
        <dbReference type="EnsemblPlants" id="AET5Gv20031500.1"/>
    </source>
</evidence>
<feature type="region of interest" description="Disordered" evidence="1">
    <location>
        <begin position="15"/>
        <end position="50"/>
    </location>
</feature>
<dbReference type="Proteomes" id="UP000015105">
    <property type="component" value="Chromosome 5D"/>
</dbReference>
<reference evidence="4" key="5">
    <citation type="journal article" date="2021" name="G3 (Bethesda)">
        <title>Aegilops tauschii genome assembly Aet v5.0 features greater sequence contiguity and improved annotation.</title>
        <authorList>
            <person name="Wang L."/>
            <person name="Zhu T."/>
            <person name="Rodriguez J.C."/>
            <person name="Deal K.R."/>
            <person name="Dubcovsky J."/>
            <person name="McGuire P.E."/>
            <person name="Lux T."/>
            <person name="Spannagl M."/>
            <person name="Mayer K.F.X."/>
            <person name="Baldrich P."/>
            <person name="Meyers B.C."/>
            <person name="Huo N."/>
            <person name="Gu Y.Q."/>
            <person name="Zhou H."/>
            <person name="Devos K.M."/>
            <person name="Bennetzen J.L."/>
            <person name="Unver T."/>
            <person name="Budak H."/>
            <person name="Gulick P.J."/>
            <person name="Galiba G."/>
            <person name="Kalapos B."/>
            <person name="Nelson D.R."/>
            <person name="Li P."/>
            <person name="You F.M."/>
            <person name="Luo M.C."/>
            <person name="Dvorak J."/>
        </authorList>
    </citation>
    <scope>NUCLEOTIDE SEQUENCE [LARGE SCALE GENOMIC DNA]</scope>
    <source>
        <strain evidence="4">cv. AL8/78</strain>
    </source>
</reference>
<evidence type="ECO:0000256" key="1">
    <source>
        <dbReference type="SAM" id="MobiDB-lite"/>
    </source>
</evidence>
<organism evidence="4 5">
    <name type="scientific">Aegilops tauschii subsp. strangulata</name>
    <name type="common">Goatgrass</name>
    <dbReference type="NCBI Taxonomy" id="200361"/>
    <lineage>
        <taxon>Eukaryota</taxon>
        <taxon>Viridiplantae</taxon>
        <taxon>Streptophyta</taxon>
        <taxon>Embryophyta</taxon>
        <taxon>Tracheophyta</taxon>
        <taxon>Spermatophyta</taxon>
        <taxon>Magnoliopsida</taxon>
        <taxon>Liliopsida</taxon>
        <taxon>Poales</taxon>
        <taxon>Poaceae</taxon>
        <taxon>BOP clade</taxon>
        <taxon>Pooideae</taxon>
        <taxon>Triticodae</taxon>
        <taxon>Triticeae</taxon>
        <taxon>Triticinae</taxon>
        <taxon>Aegilops</taxon>
    </lineage>
</organism>
<proteinExistence type="predicted"/>
<feature type="domain" description="PIR2-like helical" evidence="3">
    <location>
        <begin position="424"/>
        <end position="540"/>
    </location>
</feature>
<dbReference type="PANTHER" id="PTHR33120:SF62">
    <property type="entry name" value="PIR2-LIKE HELICAL DOMAIN-CONTAINING PROTEIN"/>
    <property type="match status" value="1"/>
</dbReference>
<evidence type="ECO:0000313" key="5">
    <source>
        <dbReference type="Proteomes" id="UP000015105"/>
    </source>
</evidence>
<reference evidence="4" key="4">
    <citation type="submission" date="2019-03" db="UniProtKB">
        <authorList>
            <consortium name="EnsemblPlants"/>
        </authorList>
    </citation>
    <scope>IDENTIFICATION</scope>
</reference>
<accession>A0A453JH44</accession>
<reference evidence="5" key="2">
    <citation type="journal article" date="2017" name="Nat. Plants">
        <title>The Aegilops tauschii genome reveals multiple impacts of transposons.</title>
        <authorList>
            <person name="Zhao G."/>
            <person name="Zou C."/>
            <person name="Li K."/>
            <person name="Wang K."/>
            <person name="Li T."/>
            <person name="Gao L."/>
            <person name="Zhang X."/>
            <person name="Wang H."/>
            <person name="Yang Z."/>
            <person name="Liu X."/>
            <person name="Jiang W."/>
            <person name="Mao L."/>
            <person name="Kong X."/>
            <person name="Jiao Y."/>
            <person name="Jia J."/>
        </authorList>
    </citation>
    <scope>NUCLEOTIDE SEQUENCE [LARGE SCALE GENOMIC DNA]</scope>
    <source>
        <strain evidence="5">cv. AL8/78</strain>
    </source>
</reference>
<keyword evidence="5" id="KW-1185">Reference proteome</keyword>
<dbReference type="Gramene" id="AET5Gv20031500.1">
    <property type="protein sequence ID" value="AET5Gv20031500.1"/>
    <property type="gene ID" value="AET5Gv20031500"/>
</dbReference>
<dbReference type="EnsemblPlants" id="AET5Gv20031500.1">
    <property type="protein sequence ID" value="AET5Gv20031500.1"/>
    <property type="gene ID" value="AET5Gv20031500"/>
</dbReference>
<dbReference type="InterPro" id="IPR046527">
    <property type="entry name" value="PIR2-like_helical"/>
</dbReference>
<feature type="domain" description="DUF3615" evidence="2">
    <location>
        <begin position="645"/>
        <end position="736"/>
    </location>
</feature>
<dbReference type="Pfam" id="PF20235">
    <property type="entry name" value="PIR2-like_helical"/>
    <property type="match status" value="2"/>
</dbReference>
<dbReference type="AlphaFoldDB" id="A0A453JH44"/>
<evidence type="ECO:0000259" key="2">
    <source>
        <dbReference type="Pfam" id="PF12274"/>
    </source>
</evidence>
<protein>
    <submittedName>
        <fullName evidence="4">Uncharacterized protein</fullName>
    </submittedName>
</protein>
<name>A0A453JH44_AEGTS</name>
<sequence length="793" mass="88059">AVVFSSPPAGSLSIVLCRHPTPPNPRSAAAQPQKMEPSPAAGHQEESQPDLGERRGLFSCLFSECDAPPFNKSNLDADLLELLLDLHEEAFRRLPVHDMPVEAADQLAVSMREGGLCLGLLDPVTNIILNTVALLPRDFGDMAKPDRRRSKRLAAGRVQPSDYSSWNTSWVLPSSGRVTCGPSTRRATWYSIAGASRQALIRFMVGYFGCLSEEQTTRYLHWARADLALAVQLVEHDLHAAAVSPPDPASQRTQAAFKYAASCGRRHPAPDHLVRLQASPLPEQCLHYSAPLLEKGGRKLTVDDIITIMDLLRYQDGAPLDLQFSLRPSGRELLVYCRDLKADAGRLDISNTTGSDGFKMFTIKVERHGHHFAALRSPHEHRSMISSCLQKVVKTAKAHFGSAVMICSGDACEYTGSLRMRLHDMIHGFYLKVFAMLPSTWLHLIPHILFAGHCYGPMDPVSNIIINSICHHILRPLPWSADCKVELYDILDTLSMLRVEVRSLEGLIALVRASSESQCSTQRAMEHLSCKRCDLSQETHTSLQFTDAAAAARHPQHAELGSFFASLAPDRLIDLRLLLATSADGRISSESLGEIISTLEHSALLLVAPVSPNAAELCNEAKETLLQKRSCYNEMKLFIRAELAQVLKKYAFDHPLEPKYEPSVICGLVAAPRFLDRLSYHVNFVAASESDNQLFFAEINEPFPDPPKPNFCCPLPLTSTGRCYYGEGSARKIVYPDSSELLECNFDITDYGTVHADGLLDPDFILDFRRDAQFAEDLRKYCEEQKADEYELI</sequence>
<reference evidence="5" key="1">
    <citation type="journal article" date="2014" name="Science">
        <title>Ancient hybridizations among the ancestral genomes of bread wheat.</title>
        <authorList>
            <consortium name="International Wheat Genome Sequencing Consortium,"/>
            <person name="Marcussen T."/>
            <person name="Sandve S.R."/>
            <person name="Heier L."/>
            <person name="Spannagl M."/>
            <person name="Pfeifer M."/>
            <person name="Jakobsen K.S."/>
            <person name="Wulff B.B."/>
            <person name="Steuernagel B."/>
            <person name="Mayer K.F."/>
            <person name="Olsen O.A."/>
        </authorList>
    </citation>
    <scope>NUCLEOTIDE SEQUENCE [LARGE SCALE GENOMIC DNA]</scope>
    <source>
        <strain evidence="5">cv. AL8/78</strain>
    </source>
</reference>
<dbReference type="PANTHER" id="PTHR33120">
    <property type="entry name" value="EXPRESSED PROTEIN-RELATED"/>
    <property type="match status" value="1"/>
</dbReference>
<reference evidence="4" key="3">
    <citation type="journal article" date="2017" name="Nature">
        <title>Genome sequence of the progenitor of the wheat D genome Aegilops tauschii.</title>
        <authorList>
            <person name="Luo M.C."/>
            <person name="Gu Y.Q."/>
            <person name="Puiu D."/>
            <person name="Wang H."/>
            <person name="Twardziok S.O."/>
            <person name="Deal K.R."/>
            <person name="Huo N."/>
            <person name="Zhu T."/>
            <person name="Wang L."/>
            <person name="Wang Y."/>
            <person name="McGuire P.E."/>
            <person name="Liu S."/>
            <person name="Long H."/>
            <person name="Ramasamy R.K."/>
            <person name="Rodriguez J.C."/>
            <person name="Van S.L."/>
            <person name="Yuan L."/>
            <person name="Wang Z."/>
            <person name="Xia Z."/>
            <person name="Xiao L."/>
            <person name="Anderson O.D."/>
            <person name="Ouyang S."/>
            <person name="Liang Y."/>
            <person name="Zimin A.V."/>
            <person name="Pertea G."/>
            <person name="Qi P."/>
            <person name="Bennetzen J.L."/>
            <person name="Dai X."/>
            <person name="Dawson M.W."/>
            <person name="Muller H.G."/>
            <person name="Kugler K."/>
            <person name="Rivarola-Duarte L."/>
            <person name="Spannagl M."/>
            <person name="Mayer K.F.X."/>
            <person name="Lu F.H."/>
            <person name="Bevan M.W."/>
            <person name="Leroy P."/>
            <person name="Li P."/>
            <person name="You F.M."/>
            <person name="Sun Q."/>
            <person name="Liu Z."/>
            <person name="Lyons E."/>
            <person name="Wicker T."/>
            <person name="Salzberg S.L."/>
            <person name="Devos K.M."/>
            <person name="Dvorak J."/>
        </authorList>
    </citation>
    <scope>NUCLEOTIDE SEQUENCE [LARGE SCALE GENOMIC DNA]</scope>
    <source>
        <strain evidence="4">cv. AL8/78</strain>
    </source>
</reference>
<dbReference type="Pfam" id="PF12274">
    <property type="entry name" value="DUF3615"/>
    <property type="match status" value="1"/>
</dbReference>